<proteinExistence type="predicted"/>
<dbReference type="EMBL" id="UINC01084160">
    <property type="protein sequence ID" value="SVC30536.1"/>
    <property type="molecule type" value="Genomic_DNA"/>
</dbReference>
<sequence>PVPIKNSASECGGSDCLQCYAGEACADNDDCFSGICQNGVCEPNNSNNTLWVGNSIPYTIHETFGFPQATKNAHENAYSMFADEFYRVEPVVLFYVNGYDITLGDAEPTEPIPGTNQKSYEEVAQQWCDYTLCDDVSAVEQSFRDGGKNDGGWGVTARGDAGHEGEPIWIYIETPYYLEQHGEAGPAEGAIHEYIHLIHGAFGVPTCDAFENATYDPKCAGPEWWSEGQADYLGAVYPFLRKNDGLASNFDAAGISERFDTQCREYAQSGAYARGARISHVETEASPGNWFFATRTTASPREALAAWKSNSLPEIDDNGYYTHVYQGGACAIHFLLDQTIDENTLEHLVDFLPMVVEENSWFAAFLQWSGYDSMDAFYTAFDTFLQSNYETTGPLGGQELLGRCEDDS</sequence>
<protein>
    <submittedName>
        <fullName evidence="1">Uncharacterized protein</fullName>
    </submittedName>
</protein>
<organism evidence="1">
    <name type="scientific">marine metagenome</name>
    <dbReference type="NCBI Taxonomy" id="408172"/>
    <lineage>
        <taxon>unclassified sequences</taxon>
        <taxon>metagenomes</taxon>
        <taxon>ecological metagenomes</taxon>
    </lineage>
</organism>
<dbReference type="AlphaFoldDB" id="A0A382L197"/>
<name>A0A382L197_9ZZZZ</name>
<feature type="non-terminal residue" evidence="1">
    <location>
        <position position="408"/>
    </location>
</feature>
<evidence type="ECO:0000313" key="1">
    <source>
        <dbReference type="EMBL" id="SVC30536.1"/>
    </source>
</evidence>
<gene>
    <name evidence="1" type="ORF">METZ01_LOCUS283390</name>
</gene>
<reference evidence="1" key="1">
    <citation type="submission" date="2018-05" db="EMBL/GenBank/DDBJ databases">
        <authorList>
            <person name="Lanie J.A."/>
            <person name="Ng W.-L."/>
            <person name="Kazmierczak K.M."/>
            <person name="Andrzejewski T.M."/>
            <person name="Davidsen T.M."/>
            <person name="Wayne K.J."/>
            <person name="Tettelin H."/>
            <person name="Glass J.I."/>
            <person name="Rusch D."/>
            <person name="Podicherti R."/>
            <person name="Tsui H.-C.T."/>
            <person name="Winkler M.E."/>
        </authorList>
    </citation>
    <scope>NUCLEOTIDE SEQUENCE</scope>
</reference>
<feature type="non-terminal residue" evidence="1">
    <location>
        <position position="1"/>
    </location>
</feature>
<accession>A0A382L197</accession>